<dbReference type="Proteomes" id="UP001497453">
    <property type="component" value="Chromosome 1"/>
</dbReference>
<protein>
    <submittedName>
        <fullName evidence="2">Uncharacterized protein</fullName>
    </submittedName>
</protein>
<evidence type="ECO:0000256" key="1">
    <source>
        <dbReference type="SAM" id="MobiDB-lite"/>
    </source>
</evidence>
<dbReference type="EMBL" id="OZ037944">
    <property type="protein sequence ID" value="CAL1694268.1"/>
    <property type="molecule type" value="Genomic_DNA"/>
</dbReference>
<evidence type="ECO:0000313" key="3">
    <source>
        <dbReference type="Proteomes" id="UP001497453"/>
    </source>
</evidence>
<sequence length="253" mass="28560">MISTSECGPLRPRRDGLRHHASGPAYFNLSRPCAPGKQSRRHKRRNQPSTASLTDVRPQQLIVPSITGAVLYQHFFYEPPLLCFNAGASLGHDVDSMSYLYILHRRRLCFLAVLTGYEDSRTVTDDWSIRPISSNEMEDCHLDISDCPGEIHTAATVTSIGECNIVMLAMDYTPSTPHREICACCVHVDPGPVNILITCLFGVMLSKQARIDYVLQQIFFVYARTGRISHIFLSDNIFKFRASQRNRLIPFTI</sequence>
<keyword evidence="3" id="KW-1185">Reference proteome</keyword>
<gene>
    <name evidence="2" type="ORF">GFSPODELE1_LOCUS228</name>
</gene>
<accession>A0ABP1CHX9</accession>
<evidence type="ECO:0000313" key="2">
    <source>
        <dbReference type="EMBL" id="CAL1694268.1"/>
    </source>
</evidence>
<organism evidence="2 3">
    <name type="scientific">Somion occarium</name>
    <dbReference type="NCBI Taxonomy" id="3059160"/>
    <lineage>
        <taxon>Eukaryota</taxon>
        <taxon>Fungi</taxon>
        <taxon>Dikarya</taxon>
        <taxon>Basidiomycota</taxon>
        <taxon>Agaricomycotina</taxon>
        <taxon>Agaricomycetes</taxon>
        <taxon>Polyporales</taxon>
        <taxon>Cerrenaceae</taxon>
        <taxon>Somion</taxon>
    </lineage>
</organism>
<feature type="region of interest" description="Disordered" evidence="1">
    <location>
        <begin position="21"/>
        <end position="55"/>
    </location>
</feature>
<name>A0ABP1CHX9_9APHY</name>
<reference evidence="3" key="1">
    <citation type="submission" date="2024-04" db="EMBL/GenBank/DDBJ databases">
        <authorList>
            <person name="Shaw F."/>
            <person name="Minotto A."/>
        </authorList>
    </citation>
    <scope>NUCLEOTIDE SEQUENCE [LARGE SCALE GENOMIC DNA]</scope>
</reference>
<proteinExistence type="predicted"/>